<proteinExistence type="predicted"/>
<dbReference type="CDD" id="cd03450">
    <property type="entry name" value="NodN"/>
    <property type="match status" value="1"/>
</dbReference>
<gene>
    <name evidence="2" type="ORF">C9E81_02320</name>
</gene>
<organism evidence="2 3">
    <name type="scientific">Paracoccus alkanivorans</name>
    <dbReference type="NCBI Taxonomy" id="2116655"/>
    <lineage>
        <taxon>Bacteria</taxon>
        <taxon>Pseudomonadati</taxon>
        <taxon>Pseudomonadota</taxon>
        <taxon>Alphaproteobacteria</taxon>
        <taxon>Rhodobacterales</taxon>
        <taxon>Paracoccaceae</taxon>
        <taxon>Paracoccus</taxon>
    </lineage>
</organism>
<sequence length="156" mass="16980">MSSLQNALEYYQALVGSEVGTSSWVTIDQPMVDRFAQCTGDAQWIHTDPGRATAETPFGGTIAHGFLTLSLASSFASECFQPRPGQVMGINYGLNKVRFITPVRVGARVRGKFALQGISVRSDTELLRETLLTVEIEGAEKPALVAEWLGISVFRD</sequence>
<dbReference type="PANTHER" id="PTHR42993">
    <property type="entry name" value="MAOC-LIKE DEHYDRATASE DOMAIN-CONTAINING PROTEIN"/>
    <property type="match status" value="1"/>
</dbReference>
<dbReference type="SUPFAM" id="SSF54637">
    <property type="entry name" value="Thioesterase/thiol ester dehydrase-isomerase"/>
    <property type="match status" value="1"/>
</dbReference>
<dbReference type="InterPro" id="IPR029069">
    <property type="entry name" value="HotDog_dom_sf"/>
</dbReference>
<dbReference type="Pfam" id="PF01575">
    <property type="entry name" value="MaoC_dehydratas"/>
    <property type="match status" value="1"/>
</dbReference>
<dbReference type="PANTHER" id="PTHR42993:SF1">
    <property type="entry name" value="MAOC-LIKE DEHYDRATASE DOMAIN-CONTAINING PROTEIN"/>
    <property type="match status" value="1"/>
</dbReference>
<dbReference type="AlphaFoldDB" id="A0A3M0MIM6"/>
<name>A0A3M0MIM6_9RHOB</name>
<dbReference type="EMBL" id="QOKZ01000001">
    <property type="protein sequence ID" value="RMC37602.1"/>
    <property type="molecule type" value="Genomic_DNA"/>
</dbReference>
<accession>A0A3M0MIM6</accession>
<evidence type="ECO:0000259" key="1">
    <source>
        <dbReference type="Pfam" id="PF01575"/>
    </source>
</evidence>
<dbReference type="RefSeq" id="WP_122110689.1">
    <property type="nucleotide sequence ID" value="NZ_QOKZ01000001.1"/>
</dbReference>
<dbReference type="Proteomes" id="UP000273516">
    <property type="component" value="Unassembled WGS sequence"/>
</dbReference>
<dbReference type="InterPro" id="IPR002539">
    <property type="entry name" value="MaoC-like_dom"/>
</dbReference>
<reference evidence="2 3" key="1">
    <citation type="submission" date="2018-07" db="EMBL/GenBank/DDBJ databases">
        <authorList>
            <person name="Zhang Y."/>
            <person name="Wang L."/>
            <person name="Ma S."/>
        </authorList>
    </citation>
    <scope>NUCLEOTIDE SEQUENCE [LARGE SCALE GENOMIC DNA]</scope>
    <source>
        <strain evidence="2 3">4-2</strain>
    </source>
</reference>
<protein>
    <submittedName>
        <fullName evidence="2">MaoC family dehydratase</fullName>
    </submittedName>
</protein>
<dbReference type="Gene3D" id="3.10.129.10">
    <property type="entry name" value="Hotdog Thioesterase"/>
    <property type="match status" value="1"/>
</dbReference>
<evidence type="ECO:0000313" key="2">
    <source>
        <dbReference type="EMBL" id="RMC37602.1"/>
    </source>
</evidence>
<dbReference type="InterPro" id="IPR039375">
    <property type="entry name" value="NodN-like"/>
</dbReference>
<comment type="caution">
    <text evidence="2">The sequence shown here is derived from an EMBL/GenBank/DDBJ whole genome shotgun (WGS) entry which is preliminary data.</text>
</comment>
<evidence type="ECO:0000313" key="3">
    <source>
        <dbReference type="Proteomes" id="UP000273516"/>
    </source>
</evidence>
<keyword evidence="3" id="KW-1185">Reference proteome</keyword>
<dbReference type="OrthoDB" id="9801735at2"/>
<feature type="domain" description="MaoC-like" evidence="1">
    <location>
        <begin position="13"/>
        <end position="124"/>
    </location>
</feature>